<protein>
    <submittedName>
        <fullName evidence="1">Subunit ChlI of Mg-chelatase</fullName>
    </submittedName>
</protein>
<dbReference type="Pfam" id="PF13541">
    <property type="entry name" value="ChlI"/>
    <property type="match status" value="1"/>
</dbReference>
<name>A0A285KNH5_9NOCA</name>
<accession>A0A285KNH5</accession>
<dbReference type="Proteomes" id="UP000219565">
    <property type="component" value="Unassembled WGS sequence"/>
</dbReference>
<dbReference type="SUPFAM" id="SSF54211">
    <property type="entry name" value="Ribosomal protein S5 domain 2-like"/>
    <property type="match status" value="1"/>
</dbReference>
<organism evidence="1 2">
    <name type="scientific">Nocardia amikacinitolerans</name>
    <dbReference type="NCBI Taxonomy" id="756689"/>
    <lineage>
        <taxon>Bacteria</taxon>
        <taxon>Bacillati</taxon>
        <taxon>Actinomycetota</taxon>
        <taxon>Actinomycetes</taxon>
        <taxon>Mycobacteriales</taxon>
        <taxon>Nocardiaceae</taxon>
        <taxon>Nocardia</taxon>
    </lineage>
</organism>
<dbReference type="OrthoDB" id="4568458at2"/>
<sequence>MIDTFAWTAIETTDGGIDLALIAAGPARVPTPVAQSQPARPIAREVRDRVRAALANGDTPYPSEDFGVYRLCGCGDRSMHDLAVAVAVAQLAIAPPWAGLLDHVVFLAELGLDGSLRPGSPPVSAAALAALARAEFRYIVTAAPENTDDIDRIEGITVLTPTGLGEVVDWLTSLAETIPAQGTSPKSAGMPIAHRIGPARVRRTTGCAGWAGCAELGDADNC</sequence>
<dbReference type="AlphaFoldDB" id="A0A285KNH5"/>
<dbReference type="RefSeq" id="WP_097243255.1">
    <property type="nucleotide sequence ID" value="NZ_OBEG01000001.1"/>
</dbReference>
<dbReference type="EMBL" id="OBEG01000001">
    <property type="protein sequence ID" value="SNY74194.1"/>
    <property type="molecule type" value="Genomic_DNA"/>
</dbReference>
<proteinExistence type="predicted"/>
<dbReference type="InterPro" id="IPR020568">
    <property type="entry name" value="Ribosomal_Su5_D2-typ_SF"/>
</dbReference>
<evidence type="ECO:0000313" key="1">
    <source>
        <dbReference type="EMBL" id="SNY74194.1"/>
    </source>
</evidence>
<keyword evidence="2" id="KW-1185">Reference proteome</keyword>
<gene>
    <name evidence="1" type="ORF">SAMN04244553_0197</name>
</gene>
<evidence type="ECO:0000313" key="2">
    <source>
        <dbReference type="Proteomes" id="UP000219565"/>
    </source>
</evidence>
<reference evidence="1 2" key="1">
    <citation type="submission" date="2017-09" db="EMBL/GenBank/DDBJ databases">
        <authorList>
            <person name="Ehlers B."/>
            <person name="Leendertz F.H."/>
        </authorList>
    </citation>
    <scope>NUCLEOTIDE SEQUENCE [LARGE SCALE GENOMIC DNA]</scope>
    <source>
        <strain evidence="1 2">DSM 45537</strain>
    </source>
</reference>